<dbReference type="SMART" id="SM00228">
    <property type="entry name" value="PDZ"/>
    <property type="match status" value="2"/>
</dbReference>
<proteinExistence type="predicted"/>
<sequence length="274" mass="28976">MRRWAWISLGVLGVLGLIGIVAGALFLLARGGIFSRVLAAPAPGASPTPAPARTAGLLILEVEPGGPADRAGLVRGDLLLEVDGEPVRSLTDLRAILGRHRPGDTVSVTVQHGDERRTRTVTLGDRNGQAYLGVVIAPEPEGFFPWDGGRFRGWGGLWGRFGPSAPAAWILSVEPNSPAERAGLRAGDWITAVDGQALGPDADLAARIAAHRPGDRIAVTIWRLGEGERVVEVTLGEHPQQPGRAYLGIRYRPWGFHPFRPPTPTPAPTPSGGA</sequence>
<protein>
    <recommendedName>
        <fullName evidence="3">PDZ domain-containing protein</fullName>
    </recommendedName>
</protein>
<keyword evidence="1" id="KW-0645">Protease</keyword>
<dbReference type="Pfam" id="PF17820">
    <property type="entry name" value="PDZ_6"/>
    <property type="match status" value="1"/>
</dbReference>
<evidence type="ECO:0000256" key="1">
    <source>
        <dbReference type="ARBA" id="ARBA00022670"/>
    </source>
</evidence>
<dbReference type="EMBL" id="BEHY01000025">
    <property type="protein sequence ID" value="GBD09040.1"/>
    <property type="molecule type" value="Genomic_DNA"/>
</dbReference>
<dbReference type="Proteomes" id="UP000236642">
    <property type="component" value="Unassembled WGS sequence"/>
</dbReference>
<dbReference type="InterPro" id="IPR001478">
    <property type="entry name" value="PDZ"/>
</dbReference>
<dbReference type="CDD" id="cd06779">
    <property type="entry name" value="cpPDZ_Deg_HtrA-like"/>
    <property type="match status" value="1"/>
</dbReference>
<dbReference type="Pfam" id="PF13180">
    <property type="entry name" value="PDZ_2"/>
    <property type="match status" value="1"/>
</dbReference>
<dbReference type="InterPro" id="IPR036034">
    <property type="entry name" value="PDZ_sf"/>
</dbReference>
<evidence type="ECO:0000313" key="5">
    <source>
        <dbReference type="Proteomes" id="UP000236642"/>
    </source>
</evidence>
<feature type="domain" description="PDZ" evidence="3">
    <location>
        <begin position="55"/>
        <end position="114"/>
    </location>
</feature>
<dbReference type="PANTHER" id="PTHR43343:SF3">
    <property type="entry name" value="PROTEASE DO-LIKE 8, CHLOROPLASTIC"/>
    <property type="match status" value="1"/>
</dbReference>
<dbReference type="PROSITE" id="PS50106">
    <property type="entry name" value="PDZ"/>
    <property type="match status" value="2"/>
</dbReference>
<evidence type="ECO:0000313" key="4">
    <source>
        <dbReference type="EMBL" id="GBD09040.1"/>
    </source>
</evidence>
<dbReference type="Gene3D" id="2.30.42.10">
    <property type="match status" value="2"/>
</dbReference>
<dbReference type="GO" id="GO:0008233">
    <property type="term" value="F:peptidase activity"/>
    <property type="evidence" value="ECO:0007669"/>
    <property type="project" value="UniProtKB-KW"/>
</dbReference>
<dbReference type="AlphaFoldDB" id="A0A2H5Y6H7"/>
<evidence type="ECO:0000259" key="3">
    <source>
        <dbReference type="PROSITE" id="PS50106"/>
    </source>
</evidence>
<evidence type="ECO:0000256" key="2">
    <source>
        <dbReference type="ARBA" id="ARBA00022801"/>
    </source>
</evidence>
<dbReference type="GO" id="GO:0006508">
    <property type="term" value="P:proteolysis"/>
    <property type="evidence" value="ECO:0007669"/>
    <property type="project" value="UniProtKB-KW"/>
</dbReference>
<keyword evidence="2" id="KW-0378">Hydrolase</keyword>
<gene>
    <name evidence="4" type="ORF">HRbin22_01287</name>
</gene>
<dbReference type="SUPFAM" id="SSF50156">
    <property type="entry name" value="PDZ domain-like"/>
    <property type="match status" value="2"/>
</dbReference>
<accession>A0A2H5Y6H7</accession>
<organism evidence="4 5">
    <name type="scientific">Candidatus Thermoflexus japonica</name>
    <dbReference type="NCBI Taxonomy" id="2035417"/>
    <lineage>
        <taxon>Bacteria</taxon>
        <taxon>Bacillati</taxon>
        <taxon>Chloroflexota</taxon>
        <taxon>Thermoflexia</taxon>
        <taxon>Thermoflexales</taxon>
        <taxon>Thermoflexaceae</taxon>
        <taxon>Thermoflexus</taxon>
    </lineage>
</organism>
<dbReference type="PANTHER" id="PTHR43343">
    <property type="entry name" value="PEPTIDASE S12"/>
    <property type="match status" value="1"/>
</dbReference>
<feature type="domain" description="PDZ" evidence="3">
    <location>
        <begin position="120"/>
        <end position="198"/>
    </location>
</feature>
<name>A0A2H5Y6H7_9CHLR</name>
<reference evidence="5" key="1">
    <citation type="submission" date="2017-09" db="EMBL/GenBank/DDBJ databases">
        <title>Metaegenomics of thermophilic ammonia-oxidizing enrichment culture.</title>
        <authorList>
            <person name="Kato S."/>
            <person name="Suzuki K."/>
        </authorList>
    </citation>
    <scope>NUCLEOTIDE SEQUENCE [LARGE SCALE GENOMIC DNA]</scope>
</reference>
<dbReference type="InterPro" id="IPR041489">
    <property type="entry name" value="PDZ_6"/>
</dbReference>
<dbReference type="InterPro" id="IPR051201">
    <property type="entry name" value="Chloro_Bact_Ser_Proteases"/>
</dbReference>
<comment type="caution">
    <text evidence="4">The sequence shown here is derived from an EMBL/GenBank/DDBJ whole genome shotgun (WGS) entry which is preliminary data.</text>
</comment>